<comment type="subcellular location">
    <subcellularLocation>
        <location evidence="2 11">Cell membrane</location>
        <topology evidence="2 11">Multi-pass membrane protein</topology>
    </subcellularLocation>
</comment>
<feature type="transmembrane region" description="Helical" evidence="11">
    <location>
        <begin position="297"/>
        <end position="316"/>
    </location>
</feature>
<dbReference type="PANTHER" id="PTHR34308:SF1">
    <property type="entry name" value="COBALAMIN BIOSYNTHESIS PROTEIN CBIB"/>
    <property type="match status" value="1"/>
</dbReference>
<dbReference type="GO" id="GO:0015420">
    <property type="term" value="F:ABC-type vitamin B12 transporter activity"/>
    <property type="evidence" value="ECO:0007669"/>
    <property type="project" value="UniProtKB-UniRule"/>
</dbReference>
<dbReference type="Proteomes" id="UP000263012">
    <property type="component" value="Chromosome"/>
</dbReference>
<accession>A0A343TL50</accession>
<keyword evidence="6 11" id="KW-1003">Cell membrane</keyword>
<keyword evidence="7 11" id="KW-0169">Cobalamin biosynthesis</keyword>
<dbReference type="AlphaFoldDB" id="A0A343TL50"/>
<evidence type="ECO:0000256" key="11">
    <source>
        <dbReference type="HAMAP-Rule" id="MF_00024"/>
    </source>
</evidence>
<keyword evidence="12" id="KW-0436">Ligase</keyword>
<name>A0A343TL50_9EURY</name>
<reference evidence="13" key="1">
    <citation type="submission" date="2017-11" db="EMBL/GenBank/DDBJ databases">
        <title>Phenotypic and genomic properties of facultatively anaerobic sulfur-reducing natronoarchaea from hypersaline soda lakes.</title>
        <authorList>
            <person name="Sorokin D.Y."/>
            <person name="Kublanov I.V."/>
            <person name="Roman P."/>
            <person name="Sinninghe Damste J.S."/>
            <person name="Golyshin P.N."/>
            <person name="Rojo D."/>
            <person name="Ciordia S."/>
            <person name="Mena M.D.C."/>
            <person name="Ferrer M."/>
            <person name="Messina E."/>
            <person name="Smedile F."/>
            <person name="La Spada G."/>
            <person name="La Cono V."/>
            <person name="Yakimov M.M."/>
        </authorList>
    </citation>
    <scope>NUCLEOTIDE SEQUENCE [LARGE SCALE GENOMIC DNA]</scope>
    <source>
        <strain evidence="13">AArc-Sl</strain>
    </source>
</reference>
<dbReference type="PANTHER" id="PTHR34308">
    <property type="entry name" value="COBALAMIN BIOSYNTHESIS PROTEIN CBIB"/>
    <property type="match status" value="1"/>
</dbReference>
<evidence type="ECO:0000256" key="3">
    <source>
        <dbReference type="ARBA" id="ARBA00004953"/>
    </source>
</evidence>
<evidence type="ECO:0000313" key="12">
    <source>
        <dbReference type="EMBL" id="AUX09822.1"/>
    </source>
</evidence>
<dbReference type="GO" id="GO:0016874">
    <property type="term" value="F:ligase activity"/>
    <property type="evidence" value="ECO:0007669"/>
    <property type="project" value="UniProtKB-KW"/>
</dbReference>
<dbReference type="GO" id="GO:0005886">
    <property type="term" value="C:plasma membrane"/>
    <property type="evidence" value="ECO:0007669"/>
    <property type="project" value="UniProtKB-SubCell"/>
</dbReference>
<evidence type="ECO:0000256" key="10">
    <source>
        <dbReference type="ARBA" id="ARBA00023136"/>
    </source>
</evidence>
<dbReference type="GO" id="GO:0009236">
    <property type="term" value="P:cobalamin biosynthetic process"/>
    <property type="evidence" value="ECO:0007669"/>
    <property type="project" value="UniProtKB-UniRule"/>
</dbReference>
<evidence type="ECO:0000256" key="4">
    <source>
        <dbReference type="ARBA" id="ARBA00006263"/>
    </source>
</evidence>
<dbReference type="KEGG" id="hdf:AArcSl_2197"/>
<comment type="function">
    <text evidence="1 11">Converts cobyric acid to cobinamide by the addition of aminopropanol on the F carboxylic group.</text>
</comment>
<keyword evidence="8 11" id="KW-0812">Transmembrane</keyword>
<dbReference type="EMBL" id="CP025066">
    <property type="protein sequence ID" value="AUX09822.1"/>
    <property type="molecule type" value="Genomic_DNA"/>
</dbReference>
<evidence type="ECO:0000256" key="7">
    <source>
        <dbReference type="ARBA" id="ARBA00022573"/>
    </source>
</evidence>
<dbReference type="HAMAP" id="MF_00024">
    <property type="entry name" value="CobD_CbiB"/>
    <property type="match status" value="1"/>
</dbReference>
<dbReference type="RefSeq" id="WP_245883212.1">
    <property type="nucleotide sequence ID" value="NZ_CP025066.1"/>
</dbReference>
<feature type="transmembrane region" description="Helical" evidence="11">
    <location>
        <begin position="63"/>
        <end position="83"/>
    </location>
</feature>
<sequence length="317" mass="32020">MIDVASSMSVPAGLSVGASATLAVAIAFLLDAIIEEPPEGLHPVVWFGTVVATVDREWARPGLVGALALGLPLAGAAAVWAVVHITPGPADAVVAGIALFVTLSRRLLLSEARAVIADSESDLVAARERLPALAGRDSEPLAAEELRSAAVESAAENLADGLVAPLVAFAIGALVSLPIAAAAAAWVKGVNTLDSMLGYRSKAVGGPSARLDDLVMAVPARVSAVLIAAVSLDPGAVRRASRWAKAPPSPNSGWPMATLSAVADVRLEKPGSYVLNPAAAFPDVDRGLEGVRIVDRAAIAAFLLSGGWVLGLGGVLG</sequence>
<dbReference type="InterPro" id="IPR004485">
    <property type="entry name" value="Cobalamin_biosynth_CobD/CbiB"/>
</dbReference>
<keyword evidence="10 11" id="KW-0472">Membrane</keyword>
<feature type="transmembrane region" description="Helical" evidence="11">
    <location>
        <begin position="162"/>
        <end position="187"/>
    </location>
</feature>
<evidence type="ECO:0000256" key="2">
    <source>
        <dbReference type="ARBA" id="ARBA00004651"/>
    </source>
</evidence>
<comment type="pathway">
    <text evidence="3 11">Cofactor biosynthesis; adenosylcobalamin biosynthesis.</text>
</comment>
<keyword evidence="13" id="KW-1185">Reference proteome</keyword>
<protein>
    <recommendedName>
        <fullName evidence="5 11">Probable cobalamin biosynthesis protein CobD</fullName>
    </recommendedName>
</protein>
<dbReference type="GO" id="GO:0048472">
    <property type="term" value="F:threonine-phosphate decarboxylase activity"/>
    <property type="evidence" value="ECO:0007669"/>
    <property type="project" value="InterPro"/>
</dbReference>
<dbReference type="UniPathway" id="UPA00148"/>
<evidence type="ECO:0000256" key="8">
    <source>
        <dbReference type="ARBA" id="ARBA00022692"/>
    </source>
</evidence>
<gene>
    <name evidence="12" type="primary">cobD2</name>
    <name evidence="11" type="synonym">cobD</name>
    <name evidence="12" type="ORF">AArcSl_2197</name>
</gene>
<dbReference type="GeneID" id="37878549"/>
<organism evidence="12 13">
    <name type="scientific">Halalkaliarchaeum desulfuricum</name>
    <dbReference type="NCBI Taxonomy" id="2055893"/>
    <lineage>
        <taxon>Archaea</taxon>
        <taxon>Methanobacteriati</taxon>
        <taxon>Methanobacteriota</taxon>
        <taxon>Stenosarchaea group</taxon>
        <taxon>Halobacteria</taxon>
        <taxon>Halobacteriales</taxon>
        <taxon>Haloferacaceae</taxon>
        <taxon>Halalkaliarchaeum</taxon>
    </lineage>
</organism>
<feature type="transmembrane region" description="Helical" evidence="11">
    <location>
        <begin position="90"/>
        <end position="108"/>
    </location>
</feature>
<comment type="similarity">
    <text evidence="4 11">Belongs to the CobD/CbiB family.</text>
</comment>
<keyword evidence="9 11" id="KW-1133">Transmembrane helix</keyword>
<evidence type="ECO:0000256" key="1">
    <source>
        <dbReference type="ARBA" id="ARBA00003384"/>
    </source>
</evidence>
<evidence type="ECO:0000313" key="13">
    <source>
        <dbReference type="Proteomes" id="UP000263012"/>
    </source>
</evidence>
<evidence type="ECO:0000256" key="9">
    <source>
        <dbReference type="ARBA" id="ARBA00022989"/>
    </source>
</evidence>
<dbReference type="Pfam" id="PF03186">
    <property type="entry name" value="CobD_Cbib"/>
    <property type="match status" value="1"/>
</dbReference>
<evidence type="ECO:0000256" key="5">
    <source>
        <dbReference type="ARBA" id="ARBA00016185"/>
    </source>
</evidence>
<evidence type="ECO:0000256" key="6">
    <source>
        <dbReference type="ARBA" id="ARBA00022475"/>
    </source>
</evidence>
<feature type="transmembrane region" description="Helical" evidence="11">
    <location>
        <begin position="12"/>
        <end position="34"/>
    </location>
</feature>
<proteinExistence type="inferred from homology"/>